<dbReference type="InterPro" id="IPR050982">
    <property type="entry name" value="Auxin_biosynth/cation_transpt"/>
</dbReference>
<gene>
    <name evidence="2" type="ORF">FE374_00295</name>
</gene>
<dbReference type="SUPFAM" id="SSF51905">
    <property type="entry name" value="FAD/NAD(P)-binding domain"/>
    <property type="match status" value="2"/>
</dbReference>
<dbReference type="GO" id="GO:0004497">
    <property type="term" value="F:monooxygenase activity"/>
    <property type="evidence" value="ECO:0007669"/>
    <property type="project" value="TreeGrafter"/>
</dbReference>
<dbReference type="PANTHER" id="PTHR43539:SF78">
    <property type="entry name" value="FLAVIN-CONTAINING MONOOXYGENASE"/>
    <property type="match status" value="1"/>
</dbReference>
<dbReference type="Gene3D" id="3.50.50.60">
    <property type="entry name" value="FAD/NAD(P)-binding domain"/>
    <property type="match status" value="1"/>
</dbReference>
<dbReference type="EMBL" id="CP040915">
    <property type="protein sequence ID" value="QDC26422.1"/>
    <property type="molecule type" value="Genomic_DNA"/>
</dbReference>
<dbReference type="PANTHER" id="PTHR43539">
    <property type="entry name" value="FLAVIN-BINDING MONOOXYGENASE-LIKE PROTEIN (AFU_ORTHOLOGUE AFUA_4G09220)"/>
    <property type="match status" value="1"/>
</dbReference>
<sequence length="369" mass="40069">MVVGAGQAGLSAAYHLRRRGFVAAGEVIAGELLGRPAPRDTADAAGPGTYLVLDAEAGPGGAWRHRWRSLRMATVNNIYDLPGMAQPEVDPCEPSATVLPGYFAQYEDELDLPVLRPVRVSRVRRADEDPAGRLLVETDAGTFATRVLINATGTWTKPFWPRYPGQETFRGRQLHVAQYVAAEELAGQHVVVVGGGISAVQLLEEISHVATTTWVTRREPVWRDEDFDPDAGRQAVALVEERVRQGLPPRSVVSVTGLIWRPELRAAAVRGVLDRHPMFTRIEPDGVRMADGTLRRADVILWATGFRAALDHLSPLRLRGHGGGITMDGTQVAGEPRVHLIGYGPSSSTVGANRAGRDAVHTLTEYLRG</sequence>
<dbReference type="KEGG" id="gyu:FE374_00295"/>
<dbReference type="AlphaFoldDB" id="A0A5B8CAY3"/>
<evidence type="ECO:0000313" key="3">
    <source>
        <dbReference type="Proteomes" id="UP000314616"/>
    </source>
</evidence>
<dbReference type="GO" id="GO:0050660">
    <property type="term" value="F:flavin adenine dinucleotide binding"/>
    <property type="evidence" value="ECO:0007669"/>
    <property type="project" value="TreeGrafter"/>
</dbReference>
<name>A0A5B8CAY3_9MICO</name>
<proteinExistence type="predicted"/>
<dbReference type="Pfam" id="PF13738">
    <property type="entry name" value="Pyr_redox_3"/>
    <property type="match status" value="1"/>
</dbReference>
<evidence type="ECO:0000256" key="1">
    <source>
        <dbReference type="ARBA" id="ARBA00023002"/>
    </source>
</evidence>
<reference evidence="2 3" key="1">
    <citation type="submission" date="2019-05" db="EMBL/GenBank/DDBJ databases">
        <title>Georgenia *** sp. nov., and Georgenia *** sp. nov., isolated from the intestinal contents of plateau pika (Ochotona curzoniae) in the Qinghai-Tibet plateau of China.</title>
        <authorList>
            <person name="Tian Z."/>
        </authorList>
    </citation>
    <scope>NUCLEOTIDE SEQUENCE [LARGE SCALE GENOMIC DNA]</scope>
    <source>
        <strain evidence="2 3">Z443</strain>
    </source>
</reference>
<keyword evidence="1" id="KW-0560">Oxidoreductase</keyword>
<accession>A0A5B8CAY3</accession>
<evidence type="ECO:0000313" key="2">
    <source>
        <dbReference type="EMBL" id="QDC26422.1"/>
    </source>
</evidence>
<organism evidence="2 3">
    <name type="scientific">Georgenia yuyongxinii</name>
    <dbReference type="NCBI Taxonomy" id="2589797"/>
    <lineage>
        <taxon>Bacteria</taxon>
        <taxon>Bacillati</taxon>
        <taxon>Actinomycetota</taxon>
        <taxon>Actinomycetes</taxon>
        <taxon>Micrococcales</taxon>
        <taxon>Bogoriellaceae</taxon>
        <taxon>Georgenia</taxon>
    </lineage>
</organism>
<protein>
    <submittedName>
        <fullName evidence="2">NAD(P)/FAD-dependent oxidoreductase</fullName>
    </submittedName>
</protein>
<dbReference type="Proteomes" id="UP000314616">
    <property type="component" value="Chromosome"/>
</dbReference>
<dbReference type="OrthoDB" id="178899at2"/>
<dbReference type="InterPro" id="IPR036188">
    <property type="entry name" value="FAD/NAD-bd_sf"/>
</dbReference>